<evidence type="ECO:0000256" key="6">
    <source>
        <dbReference type="ARBA" id="ARBA00022729"/>
    </source>
</evidence>
<dbReference type="FunFam" id="3.20.20.80:FF:000030">
    <property type="entry name" value="Lysosomal acid glucosylceramidase"/>
    <property type="match status" value="1"/>
</dbReference>
<comment type="catalytic activity">
    <reaction evidence="10">
        <text>a beta-D-glucosylceramide + H2O = an N-acyl-sphingoid base + D-glucose</text>
        <dbReference type="Rhea" id="RHEA:81447"/>
        <dbReference type="ChEBI" id="CHEBI:4167"/>
        <dbReference type="ChEBI" id="CHEBI:15377"/>
        <dbReference type="ChEBI" id="CHEBI:83264"/>
        <dbReference type="ChEBI" id="CHEBI:83273"/>
    </reaction>
    <physiologicalReaction direction="left-to-right" evidence="10">
        <dbReference type="Rhea" id="RHEA:81448"/>
    </physiologicalReaction>
</comment>
<evidence type="ECO:0000256" key="5">
    <source>
        <dbReference type="ARBA" id="ARBA00012658"/>
    </source>
</evidence>
<accession>A0A9N9SR22</accession>
<evidence type="ECO:0000256" key="2">
    <source>
        <dbReference type="ARBA" id="ARBA00004760"/>
    </source>
</evidence>
<dbReference type="GO" id="GO:0005774">
    <property type="term" value="C:vacuolar membrane"/>
    <property type="evidence" value="ECO:0007669"/>
    <property type="project" value="UniProtKB-ARBA"/>
</dbReference>
<comment type="catalytic activity">
    <reaction evidence="11">
        <text>an N-acyl-1-beta-D-glucosyl-15-methylhexadecasphing-4-enine + H2O = an N-acyl-15-methylhexadecasphing-4-enine + D-glucose</text>
        <dbReference type="Rhea" id="RHEA:34755"/>
        <dbReference type="ChEBI" id="CHEBI:4167"/>
        <dbReference type="ChEBI" id="CHEBI:15377"/>
        <dbReference type="ChEBI" id="CHEBI:70815"/>
        <dbReference type="ChEBI" id="CHEBI:70846"/>
    </reaction>
    <physiologicalReaction direction="left-to-right" evidence="11">
        <dbReference type="Rhea" id="RHEA:34756"/>
    </physiologicalReaction>
</comment>
<dbReference type="InterPro" id="IPR001139">
    <property type="entry name" value="Glyco_hydro_30"/>
</dbReference>
<dbReference type="PANTHER" id="PTHR11069">
    <property type="entry name" value="GLUCOSYLCERAMIDASE"/>
    <property type="match status" value="1"/>
</dbReference>
<dbReference type="GO" id="GO:0007040">
    <property type="term" value="P:lysosome organization"/>
    <property type="evidence" value="ECO:0007669"/>
    <property type="project" value="UniProtKB-ARBA"/>
</dbReference>
<sequence length="512" mass="58203">MVTYIIKIWLVITGFDIIVAEECQSKDYGNGGTVCVCSASSCDFIPPVERVDSPNCVIYTSNKAGLRFSKSEGTFKNITSNAWNPIFVDRSRTYQTIIGFGGAMTDAAGINIKSLSGEAQQNLMNLFRSYFGPDSIEYTMLRVPMGASDFSERLYTYDDSNSPDPELKEFKLEKEDFDYKIPYLQQAMELSGGKLKLLASPWTCPKWMKFIPSFVTMLGIIREDMLQPWANYYIKFLESYKENKLEFWGITTGNEPSVGLSPIPLPSIGFTSGGLSKWVANNLGPTIRDSNYSNIKIVTLDDQRIFLPMFIDDMLANPATRQYVDGIGVHWYFDKFIPSAVLDITHDHHPDKFLIGTEACRGELPWEPKVVLGSWERGEDYAKGIVEDLRHWFVGWLDWNIALNLKGGPNIVNNFVDSPILVNATADEFYKQPMFYAMGHFSKFIPQDSVRIEVSYFDPLVLTVAFRRPDDGILVNIINLRNDDLDVALVDRRIGQLDLRLTRRSFTSILYW</sequence>
<dbReference type="GO" id="GO:0004348">
    <property type="term" value="F:glucosylceramidase activity"/>
    <property type="evidence" value="ECO:0007669"/>
    <property type="project" value="UniProtKB-EC"/>
</dbReference>
<dbReference type="GO" id="GO:0051246">
    <property type="term" value="P:regulation of protein metabolic process"/>
    <property type="evidence" value="ECO:0007669"/>
    <property type="project" value="UniProtKB-ARBA"/>
</dbReference>
<keyword evidence="17" id="KW-1185">Reference proteome</keyword>
<dbReference type="GO" id="GO:0042391">
    <property type="term" value="P:regulation of membrane potential"/>
    <property type="evidence" value="ECO:0007669"/>
    <property type="project" value="UniProtKB-ARBA"/>
</dbReference>
<evidence type="ECO:0000259" key="14">
    <source>
        <dbReference type="Pfam" id="PF02055"/>
    </source>
</evidence>
<dbReference type="EC" id="3.2.1.45" evidence="5 12"/>
<protein>
    <recommendedName>
        <fullName evidence="5 12">Glucosylceramidase</fullName>
        <ecNumber evidence="5 12">3.2.1.45</ecNumber>
    </recommendedName>
</protein>
<dbReference type="PRINTS" id="PR00843">
    <property type="entry name" value="GLHYDRLASE30"/>
</dbReference>
<comment type="similarity">
    <text evidence="4 12">Belongs to the glycosyl hydrolase 30 family.</text>
</comment>
<keyword evidence="8 12" id="KW-0746">Sphingolipid metabolism</keyword>
<dbReference type="Proteomes" id="UP001153709">
    <property type="component" value="Chromosome 1"/>
</dbReference>
<dbReference type="GO" id="GO:0005764">
    <property type="term" value="C:lysosome"/>
    <property type="evidence" value="ECO:0007669"/>
    <property type="project" value="UniProtKB-ARBA"/>
</dbReference>
<feature type="chain" id="PRO_5040268923" description="Glucosylceramidase" evidence="13">
    <location>
        <begin position="21"/>
        <end position="512"/>
    </location>
</feature>
<dbReference type="GO" id="GO:0006914">
    <property type="term" value="P:autophagy"/>
    <property type="evidence" value="ECO:0007669"/>
    <property type="project" value="UniProtKB-ARBA"/>
</dbReference>
<dbReference type="Gene3D" id="3.20.20.80">
    <property type="entry name" value="Glycosidases"/>
    <property type="match status" value="1"/>
</dbReference>
<keyword evidence="7 12" id="KW-0378">Hydrolase</keyword>
<dbReference type="EMBL" id="OU898276">
    <property type="protein sequence ID" value="CAG9827677.1"/>
    <property type="molecule type" value="Genomic_DNA"/>
</dbReference>
<dbReference type="OrthoDB" id="2160638at2759"/>
<dbReference type="InterPro" id="IPR033453">
    <property type="entry name" value="Glyco_hydro_30_TIM-barrel"/>
</dbReference>
<evidence type="ECO:0000313" key="16">
    <source>
        <dbReference type="EMBL" id="CAG9827677.1"/>
    </source>
</evidence>
<dbReference type="GO" id="GO:0030163">
    <property type="term" value="P:protein catabolic process"/>
    <property type="evidence" value="ECO:0007669"/>
    <property type="project" value="UniProtKB-ARBA"/>
</dbReference>
<dbReference type="Pfam" id="PF17189">
    <property type="entry name" value="Glyco_hydro_30C"/>
    <property type="match status" value="1"/>
</dbReference>
<feature type="domain" description="Glycosyl hydrolase family 30 beta sandwich" evidence="15">
    <location>
        <begin position="448"/>
        <end position="508"/>
    </location>
</feature>
<proteinExistence type="inferred from homology"/>
<evidence type="ECO:0000256" key="9">
    <source>
        <dbReference type="ARBA" id="ARBA00023098"/>
    </source>
</evidence>
<evidence type="ECO:0000256" key="1">
    <source>
        <dbReference type="ARBA" id="ARBA00001013"/>
    </source>
</evidence>
<dbReference type="InterPro" id="IPR017853">
    <property type="entry name" value="GH"/>
</dbReference>
<organism evidence="16 17">
    <name type="scientific">Diabrotica balteata</name>
    <name type="common">Banded cucumber beetle</name>
    <dbReference type="NCBI Taxonomy" id="107213"/>
    <lineage>
        <taxon>Eukaryota</taxon>
        <taxon>Metazoa</taxon>
        <taxon>Ecdysozoa</taxon>
        <taxon>Arthropoda</taxon>
        <taxon>Hexapoda</taxon>
        <taxon>Insecta</taxon>
        <taxon>Pterygota</taxon>
        <taxon>Neoptera</taxon>
        <taxon>Endopterygota</taxon>
        <taxon>Coleoptera</taxon>
        <taxon>Polyphaga</taxon>
        <taxon>Cucujiformia</taxon>
        <taxon>Chrysomeloidea</taxon>
        <taxon>Chrysomelidae</taxon>
        <taxon>Galerucinae</taxon>
        <taxon>Diabroticina</taxon>
        <taxon>Diabroticites</taxon>
        <taxon>Diabrotica</taxon>
    </lineage>
</organism>
<dbReference type="AlphaFoldDB" id="A0A9N9SR22"/>
<dbReference type="GO" id="GO:0008202">
    <property type="term" value="P:steroid metabolic process"/>
    <property type="evidence" value="ECO:0007669"/>
    <property type="project" value="UniProtKB-ARBA"/>
</dbReference>
<evidence type="ECO:0000256" key="3">
    <source>
        <dbReference type="ARBA" id="ARBA00004991"/>
    </source>
</evidence>
<dbReference type="GO" id="GO:0010605">
    <property type="term" value="P:negative regulation of macromolecule metabolic process"/>
    <property type="evidence" value="ECO:0007669"/>
    <property type="project" value="UniProtKB-ARBA"/>
</dbReference>
<evidence type="ECO:0000256" key="8">
    <source>
        <dbReference type="ARBA" id="ARBA00022919"/>
    </source>
</evidence>
<evidence type="ECO:0000313" key="17">
    <source>
        <dbReference type="Proteomes" id="UP001153709"/>
    </source>
</evidence>
<comment type="pathway">
    <text evidence="3">Sphingolipid metabolism.</text>
</comment>
<evidence type="ECO:0000259" key="15">
    <source>
        <dbReference type="Pfam" id="PF17189"/>
    </source>
</evidence>
<evidence type="ECO:0000256" key="12">
    <source>
        <dbReference type="RuleBase" id="RU361188"/>
    </source>
</evidence>
<comment type="pathway">
    <text evidence="2">Lipid metabolism; sphingolipid metabolism.</text>
</comment>
<reference evidence="16" key="1">
    <citation type="submission" date="2022-01" db="EMBL/GenBank/DDBJ databases">
        <authorList>
            <person name="King R."/>
        </authorList>
    </citation>
    <scope>NUCLEOTIDE SEQUENCE</scope>
</reference>
<feature type="signal peptide" evidence="13">
    <location>
        <begin position="1"/>
        <end position="20"/>
    </location>
</feature>
<dbReference type="GO" id="GO:0016758">
    <property type="term" value="F:hexosyltransferase activity"/>
    <property type="evidence" value="ECO:0007669"/>
    <property type="project" value="UniProtKB-ARBA"/>
</dbReference>
<name>A0A9N9SR22_DIABA</name>
<dbReference type="GO" id="GO:0006066">
    <property type="term" value="P:alcohol metabolic process"/>
    <property type="evidence" value="ECO:0007669"/>
    <property type="project" value="UniProtKB-ARBA"/>
</dbReference>
<dbReference type="GO" id="GO:0006680">
    <property type="term" value="P:glucosylceramide catabolic process"/>
    <property type="evidence" value="ECO:0007669"/>
    <property type="project" value="UniProtKB-ARBA"/>
</dbReference>
<feature type="domain" description="Glycosyl hydrolase family 30 TIM-barrel" evidence="14">
    <location>
        <begin position="97"/>
        <end position="445"/>
    </location>
</feature>
<dbReference type="InterPro" id="IPR033452">
    <property type="entry name" value="GH30_C"/>
</dbReference>
<keyword evidence="12" id="KW-0326">Glycosidase</keyword>
<gene>
    <name evidence="16" type="ORF">DIABBA_LOCUS1660</name>
</gene>
<evidence type="ECO:0000256" key="4">
    <source>
        <dbReference type="ARBA" id="ARBA00005382"/>
    </source>
</evidence>
<dbReference type="PANTHER" id="PTHR11069:SF23">
    <property type="entry name" value="LYSOSOMAL ACID GLUCOSYLCERAMIDASE"/>
    <property type="match status" value="1"/>
</dbReference>
<comment type="catalytic activity">
    <reaction evidence="1">
        <text>a beta-D-glucosyl-(1&lt;-&gt;1')-N-acylsphing-4-enine + H2O = an N-acylsphing-4-enine + D-glucose</text>
        <dbReference type="Rhea" id="RHEA:13269"/>
        <dbReference type="ChEBI" id="CHEBI:4167"/>
        <dbReference type="ChEBI" id="CHEBI:15377"/>
        <dbReference type="ChEBI" id="CHEBI:22801"/>
        <dbReference type="ChEBI" id="CHEBI:52639"/>
        <dbReference type="EC" id="3.2.1.45"/>
    </reaction>
    <physiologicalReaction direction="left-to-right" evidence="1">
        <dbReference type="Rhea" id="RHEA:13270"/>
    </physiologicalReaction>
</comment>
<dbReference type="GO" id="GO:0016241">
    <property type="term" value="P:regulation of macroautophagy"/>
    <property type="evidence" value="ECO:0007669"/>
    <property type="project" value="UniProtKB-ARBA"/>
</dbReference>
<dbReference type="GO" id="GO:0005102">
    <property type="term" value="F:signaling receptor binding"/>
    <property type="evidence" value="ECO:0007669"/>
    <property type="project" value="UniProtKB-ARBA"/>
</dbReference>
<dbReference type="SUPFAM" id="SSF51445">
    <property type="entry name" value="(Trans)glycosidases"/>
    <property type="match status" value="1"/>
</dbReference>
<evidence type="ECO:0000256" key="10">
    <source>
        <dbReference type="ARBA" id="ARBA00050474"/>
    </source>
</evidence>
<dbReference type="GO" id="GO:0032006">
    <property type="term" value="P:regulation of TOR signaling"/>
    <property type="evidence" value="ECO:0007669"/>
    <property type="project" value="UniProtKB-ARBA"/>
</dbReference>
<evidence type="ECO:0000256" key="11">
    <source>
        <dbReference type="ARBA" id="ARBA00051345"/>
    </source>
</evidence>
<dbReference type="Pfam" id="PF02055">
    <property type="entry name" value="Glyco_hydro_30"/>
    <property type="match status" value="1"/>
</dbReference>
<keyword evidence="6 13" id="KW-0732">Signal</keyword>
<evidence type="ECO:0000256" key="13">
    <source>
        <dbReference type="SAM" id="SignalP"/>
    </source>
</evidence>
<evidence type="ECO:0000256" key="7">
    <source>
        <dbReference type="ARBA" id="ARBA00022801"/>
    </source>
</evidence>
<keyword evidence="9 12" id="KW-0443">Lipid metabolism</keyword>